<accession>A0A1G9GJ74</accession>
<dbReference type="GO" id="GO:0016020">
    <property type="term" value="C:membrane"/>
    <property type="evidence" value="ECO:0007669"/>
    <property type="project" value="UniProtKB-SubCell"/>
</dbReference>
<dbReference type="SUPFAM" id="SSF51395">
    <property type="entry name" value="FMN-linked oxidoreductases"/>
    <property type="match status" value="1"/>
</dbReference>
<dbReference type="NCBIfam" id="TIGR01036">
    <property type="entry name" value="pyrD_sub2"/>
    <property type="match status" value="1"/>
</dbReference>
<dbReference type="Proteomes" id="UP000199555">
    <property type="component" value="Unassembled WGS sequence"/>
</dbReference>
<dbReference type="PANTHER" id="PTHR48109:SF4">
    <property type="entry name" value="DIHYDROOROTATE DEHYDROGENASE (QUINONE), MITOCHONDRIAL"/>
    <property type="match status" value="1"/>
</dbReference>
<dbReference type="PANTHER" id="PTHR48109">
    <property type="entry name" value="DIHYDROOROTATE DEHYDROGENASE (QUINONE), MITOCHONDRIAL-RELATED"/>
    <property type="match status" value="1"/>
</dbReference>
<dbReference type="PIRSF" id="PIRSF000164">
    <property type="entry name" value="DHO_oxidase"/>
    <property type="match status" value="1"/>
</dbReference>
<evidence type="ECO:0000256" key="9">
    <source>
        <dbReference type="ARBA" id="ARBA00022643"/>
    </source>
</evidence>
<dbReference type="InterPro" id="IPR001295">
    <property type="entry name" value="Dihydroorotate_DH_CS"/>
</dbReference>
<comment type="catalytic activity">
    <reaction evidence="13">
        <text>(S)-dihydroorotate + a quinone = orotate + a quinol</text>
        <dbReference type="Rhea" id="RHEA:30187"/>
        <dbReference type="ChEBI" id="CHEBI:24646"/>
        <dbReference type="ChEBI" id="CHEBI:30839"/>
        <dbReference type="ChEBI" id="CHEBI:30864"/>
        <dbReference type="ChEBI" id="CHEBI:132124"/>
        <dbReference type="EC" id="1.3.5.2"/>
    </reaction>
</comment>
<dbReference type="GO" id="GO:0106430">
    <property type="term" value="F:dihydroorotate dehydrogenase (quinone) activity"/>
    <property type="evidence" value="ECO:0007669"/>
    <property type="project" value="UniProtKB-EC"/>
</dbReference>
<dbReference type="UniPathway" id="UPA00070">
    <property type="reaction ID" value="UER00946"/>
</dbReference>
<feature type="domain" description="Dihydroorotate dehydrogenase catalytic" evidence="15">
    <location>
        <begin position="45"/>
        <end position="334"/>
    </location>
</feature>
<dbReference type="STRING" id="525640.SAMN04487971_105104"/>
<reference evidence="17" key="1">
    <citation type="submission" date="2016-10" db="EMBL/GenBank/DDBJ databases">
        <authorList>
            <person name="Varghese N."/>
            <person name="Submissions S."/>
        </authorList>
    </citation>
    <scope>NUCLEOTIDE SEQUENCE [LARGE SCALE GENOMIC DNA]</scope>
    <source>
        <strain evidence="17">CGMCC 1.7655</strain>
    </source>
</reference>
<dbReference type="GO" id="GO:0005737">
    <property type="term" value="C:cytoplasm"/>
    <property type="evidence" value="ECO:0007669"/>
    <property type="project" value="InterPro"/>
</dbReference>
<dbReference type="Pfam" id="PF01180">
    <property type="entry name" value="DHO_dh"/>
    <property type="match status" value="1"/>
</dbReference>
<dbReference type="NCBIfam" id="NF003652">
    <property type="entry name" value="PRK05286.2-5"/>
    <property type="match status" value="1"/>
</dbReference>
<comment type="pathway">
    <text evidence="4">Pyrimidine metabolism; UMP biosynthesis via de novo pathway; orotate from (S)-dihydroorotate (quinone route): step 1/1.</text>
</comment>
<evidence type="ECO:0000256" key="4">
    <source>
        <dbReference type="ARBA" id="ARBA00005161"/>
    </source>
</evidence>
<comment type="cofactor">
    <cofactor evidence="1">
        <name>FMN</name>
        <dbReference type="ChEBI" id="CHEBI:58210"/>
    </cofactor>
</comment>
<evidence type="ECO:0000256" key="11">
    <source>
        <dbReference type="ARBA" id="ARBA00023002"/>
    </source>
</evidence>
<dbReference type="InterPro" id="IPR005719">
    <property type="entry name" value="Dihydroorotate_DH_2"/>
</dbReference>
<comment type="subcellular location">
    <subcellularLocation>
        <location evidence="3">Membrane</location>
    </subcellularLocation>
</comment>
<dbReference type="Gene3D" id="3.20.20.70">
    <property type="entry name" value="Aldolase class I"/>
    <property type="match status" value="1"/>
</dbReference>
<dbReference type="EMBL" id="FNGE01000005">
    <property type="protein sequence ID" value="SDL00714.1"/>
    <property type="molecule type" value="Genomic_DNA"/>
</dbReference>
<dbReference type="InterPro" id="IPR012135">
    <property type="entry name" value="Dihydroorotate_DH_1_2"/>
</dbReference>
<evidence type="ECO:0000313" key="17">
    <source>
        <dbReference type="Proteomes" id="UP000199555"/>
    </source>
</evidence>
<dbReference type="InterPro" id="IPR013785">
    <property type="entry name" value="Aldolase_TIM"/>
</dbReference>
<evidence type="ECO:0000259" key="15">
    <source>
        <dbReference type="Pfam" id="PF01180"/>
    </source>
</evidence>
<evidence type="ECO:0000313" key="16">
    <source>
        <dbReference type="EMBL" id="SDL00714.1"/>
    </source>
</evidence>
<evidence type="ECO:0000256" key="3">
    <source>
        <dbReference type="ARBA" id="ARBA00004370"/>
    </source>
</evidence>
<evidence type="ECO:0000256" key="8">
    <source>
        <dbReference type="ARBA" id="ARBA00022630"/>
    </source>
</evidence>
<gene>
    <name evidence="16" type="ORF">SAMN04487971_105104</name>
</gene>
<dbReference type="AlphaFoldDB" id="A0A1G9GJ74"/>
<dbReference type="InterPro" id="IPR050074">
    <property type="entry name" value="DHO_dehydrogenase"/>
</dbReference>
<protein>
    <recommendedName>
        <fullName evidence="7 14">Dihydroorotate dehydrogenase (quinone)</fullName>
        <ecNumber evidence="6 14">1.3.5.2</ecNumber>
    </recommendedName>
</protein>
<dbReference type="GO" id="GO:0006207">
    <property type="term" value="P:'de novo' pyrimidine nucleobase biosynthetic process"/>
    <property type="evidence" value="ECO:0007669"/>
    <property type="project" value="UniProtKB-UniRule"/>
</dbReference>
<name>A0A1G9GJ74_9RHOB</name>
<dbReference type="InterPro" id="IPR005720">
    <property type="entry name" value="Dihydroorotate_DH_cat"/>
</dbReference>
<proteinExistence type="inferred from homology"/>
<sequence>MSLIERAGLAALHRLDPERAHDLSLKALSTGLVPLPGKPFTSPRLARRLAGLDLPNPVGLAAGYDKNARVIGPLTRAGFGFVEVGAATPRPQPGNAKPRLFRLTEDRAIINRFGFNNEGAEAICARLAARPRNGVPVGLNIGANKDSADRAADFAHVASLAAPVADFLTINVSSPNTEKLRDLQGARALSALIQGVLDARNASESRPPVFVKIAPDLDERALAELAAVLRDSGIDSAIATNTTLTRDGLASPYAGETGGLSGAPLFELSTKMLARLYRRLGGSVPIIGVGGISSVEQAWAKIEAGASAVQIYSALIYQGFSLAERIARGIDARLAAENTTLADLTGSAADRWAA</sequence>
<dbReference type="GO" id="GO:0044205">
    <property type="term" value="P:'de novo' UMP biosynthetic process"/>
    <property type="evidence" value="ECO:0007669"/>
    <property type="project" value="UniProtKB-UniPathway"/>
</dbReference>
<keyword evidence="9" id="KW-0288">FMN</keyword>
<keyword evidence="10" id="KW-0665">Pyrimidine biosynthesis</keyword>
<evidence type="ECO:0000256" key="5">
    <source>
        <dbReference type="ARBA" id="ARBA00005359"/>
    </source>
</evidence>
<keyword evidence="11" id="KW-0560">Oxidoreductase</keyword>
<dbReference type="PROSITE" id="PS00912">
    <property type="entry name" value="DHODEHASE_2"/>
    <property type="match status" value="1"/>
</dbReference>
<organism evidence="16 17">
    <name type="scientific">Paracoccus chinensis</name>
    <dbReference type="NCBI Taxonomy" id="525640"/>
    <lineage>
        <taxon>Bacteria</taxon>
        <taxon>Pseudomonadati</taxon>
        <taxon>Pseudomonadota</taxon>
        <taxon>Alphaproteobacteria</taxon>
        <taxon>Rhodobacterales</taxon>
        <taxon>Paracoccaceae</taxon>
        <taxon>Paracoccus</taxon>
    </lineage>
</organism>
<dbReference type="CDD" id="cd04738">
    <property type="entry name" value="DHOD_2_like"/>
    <property type="match status" value="1"/>
</dbReference>
<evidence type="ECO:0000256" key="6">
    <source>
        <dbReference type="ARBA" id="ARBA00012791"/>
    </source>
</evidence>
<evidence type="ECO:0000256" key="12">
    <source>
        <dbReference type="ARBA" id="ARBA00023136"/>
    </source>
</evidence>
<comment type="function">
    <text evidence="2">Catalyzes the conversion of dihydroorotate to orotate with quinone as electron acceptor.</text>
</comment>
<dbReference type="NCBIfam" id="NF003645">
    <property type="entry name" value="PRK05286.1-2"/>
    <property type="match status" value="1"/>
</dbReference>
<dbReference type="OrthoDB" id="9802377at2"/>
<evidence type="ECO:0000256" key="2">
    <source>
        <dbReference type="ARBA" id="ARBA00003125"/>
    </source>
</evidence>
<evidence type="ECO:0000256" key="13">
    <source>
        <dbReference type="ARBA" id="ARBA00048639"/>
    </source>
</evidence>
<comment type="similarity">
    <text evidence="5">Belongs to the dihydroorotate dehydrogenase family. Type 2 subfamily.</text>
</comment>
<dbReference type="PROSITE" id="PS00911">
    <property type="entry name" value="DHODEHASE_1"/>
    <property type="match status" value="1"/>
</dbReference>
<keyword evidence="8" id="KW-0285">Flavoprotein</keyword>
<dbReference type="RefSeq" id="WP_090754235.1">
    <property type="nucleotide sequence ID" value="NZ_FNGE01000005.1"/>
</dbReference>
<evidence type="ECO:0000256" key="14">
    <source>
        <dbReference type="NCBIfam" id="TIGR01036"/>
    </source>
</evidence>
<dbReference type="EC" id="1.3.5.2" evidence="6 14"/>
<keyword evidence="17" id="KW-1185">Reference proteome</keyword>
<evidence type="ECO:0000256" key="1">
    <source>
        <dbReference type="ARBA" id="ARBA00001917"/>
    </source>
</evidence>
<evidence type="ECO:0000256" key="7">
    <source>
        <dbReference type="ARBA" id="ARBA00018366"/>
    </source>
</evidence>
<keyword evidence="12" id="KW-0472">Membrane</keyword>
<evidence type="ECO:0000256" key="10">
    <source>
        <dbReference type="ARBA" id="ARBA00022975"/>
    </source>
</evidence>